<dbReference type="Proteomes" id="UP000233597">
    <property type="component" value="Unassembled WGS sequence"/>
</dbReference>
<proteinExistence type="predicted"/>
<dbReference type="RefSeq" id="WP_101265684.1">
    <property type="nucleotide sequence ID" value="NZ_NWTK01000005.1"/>
</dbReference>
<keyword evidence="1" id="KW-0472">Membrane</keyword>
<name>A0A2N3KUL2_9PROT</name>
<feature type="transmembrane region" description="Helical" evidence="1">
    <location>
        <begin position="32"/>
        <end position="49"/>
    </location>
</feature>
<organism evidence="2 3">
    <name type="scientific">Thalassospira marina</name>
    <dbReference type="NCBI Taxonomy" id="2048283"/>
    <lineage>
        <taxon>Bacteria</taxon>
        <taxon>Pseudomonadati</taxon>
        <taxon>Pseudomonadota</taxon>
        <taxon>Alphaproteobacteria</taxon>
        <taxon>Rhodospirillales</taxon>
        <taxon>Thalassospiraceae</taxon>
        <taxon>Thalassospira</taxon>
    </lineage>
</organism>
<keyword evidence="1" id="KW-0812">Transmembrane</keyword>
<accession>A0A2N3KUL2</accession>
<reference evidence="2 3" key="1">
    <citation type="submission" date="2017-09" db="EMBL/GenBank/DDBJ databases">
        <title>Biodiversity and function of Thalassospira species in the particle-attached aromatic-hydrocarbon-degrading consortia from the surface seawater of the South China Sea.</title>
        <authorList>
            <person name="Dong C."/>
            <person name="Liu R."/>
            <person name="Shao Z."/>
        </authorList>
    </citation>
    <scope>NUCLEOTIDE SEQUENCE [LARGE SCALE GENOMIC DNA]</scope>
    <source>
        <strain evidence="2 3">CSC1P2</strain>
    </source>
</reference>
<protein>
    <submittedName>
        <fullName evidence="2">Uncharacterized protein</fullName>
    </submittedName>
</protein>
<dbReference type="AlphaFoldDB" id="A0A2N3KUL2"/>
<dbReference type="EMBL" id="NWTK01000005">
    <property type="protein sequence ID" value="PKR54251.1"/>
    <property type="molecule type" value="Genomic_DNA"/>
</dbReference>
<dbReference type="OrthoDB" id="7364955at2"/>
<evidence type="ECO:0000313" key="3">
    <source>
        <dbReference type="Proteomes" id="UP000233597"/>
    </source>
</evidence>
<sequence length="84" mass="8963">MSLPFPNTPAIALDRGAGHLIADFGHPHFPGWQAMMLLLVLLMAAYSVMSPGDSLIRARASRVPTRISRTVGSRANGRDGKGHA</sequence>
<evidence type="ECO:0000256" key="1">
    <source>
        <dbReference type="SAM" id="Phobius"/>
    </source>
</evidence>
<gene>
    <name evidence="2" type="ORF">COO20_08875</name>
</gene>
<comment type="caution">
    <text evidence="2">The sequence shown here is derived from an EMBL/GenBank/DDBJ whole genome shotgun (WGS) entry which is preliminary data.</text>
</comment>
<evidence type="ECO:0000313" key="2">
    <source>
        <dbReference type="EMBL" id="PKR54251.1"/>
    </source>
</evidence>
<keyword evidence="1" id="KW-1133">Transmembrane helix</keyword>